<dbReference type="OrthoDB" id="3688760at2"/>
<dbReference type="Proteomes" id="UP000294257">
    <property type="component" value="Unassembled WGS sequence"/>
</dbReference>
<gene>
    <name evidence="2" type="ORF">EV193_104378</name>
</gene>
<name>A0A4Q7KUK0_9PSEU</name>
<evidence type="ECO:0000313" key="3">
    <source>
        <dbReference type="Proteomes" id="UP000294257"/>
    </source>
</evidence>
<dbReference type="InterPro" id="IPR043991">
    <property type="entry name" value="Gp3-like"/>
</dbReference>
<keyword evidence="3" id="KW-1185">Reference proteome</keyword>
<protein>
    <submittedName>
        <fullName evidence="2">Uncharacterized protein</fullName>
    </submittedName>
</protein>
<comment type="caution">
    <text evidence="2">The sequence shown here is derived from an EMBL/GenBank/DDBJ whole genome shotgun (WGS) entry which is preliminary data.</text>
</comment>
<organism evidence="2 3">
    <name type="scientific">Herbihabitans rhizosphaerae</name>
    <dbReference type="NCBI Taxonomy" id="1872711"/>
    <lineage>
        <taxon>Bacteria</taxon>
        <taxon>Bacillati</taxon>
        <taxon>Actinomycetota</taxon>
        <taxon>Actinomycetes</taxon>
        <taxon>Pseudonocardiales</taxon>
        <taxon>Pseudonocardiaceae</taxon>
        <taxon>Herbihabitans</taxon>
    </lineage>
</organism>
<dbReference type="AlphaFoldDB" id="A0A4Q7KUK0"/>
<reference evidence="2 3" key="1">
    <citation type="submission" date="2019-02" db="EMBL/GenBank/DDBJ databases">
        <title>Genomic Encyclopedia of Type Strains, Phase IV (KMG-IV): sequencing the most valuable type-strain genomes for metagenomic binning, comparative biology and taxonomic classification.</title>
        <authorList>
            <person name="Goeker M."/>
        </authorList>
    </citation>
    <scope>NUCLEOTIDE SEQUENCE [LARGE SCALE GENOMIC DNA]</scope>
    <source>
        <strain evidence="2 3">DSM 101727</strain>
    </source>
</reference>
<dbReference type="EMBL" id="SGWQ01000004">
    <property type="protein sequence ID" value="RZS39162.1"/>
    <property type="molecule type" value="Genomic_DNA"/>
</dbReference>
<sequence length="226" mass="24893">MALRVFETDPDAKPKPRDSYDYAGRFRSGMLVGRQPKALSEWRVTTDDPDVADKIAAMFGGEPAEWDTEKSDNIQVMTDTKKLDVIVDGPSALRSRMAQYGTGGPIHVCDGVQFISGHPEDEEIGDDCGCPRSLEDRKAKAKKQIGPKPDIRLVFRLADDPDLGVFMFTTGSWSLVKILDEVESALAEIGGPARVTLELAFEEYDTKAGRHVEYTWPKITVTGAAE</sequence>
<evidence type="ECO:0000313" key="2">
    <source>
        <dbReference type="EMBL" id="RZS39162.1"/>
    </source>
</evidence>
<accession>A0A4Q7KUK0</accession>
<proteinExistence type="predicted"/>
<dbReference type="Pfam" id="PF18897">
    <property type="entry name" value="Gp3-like"/>
    <property type="match status" value="1"/>
</dbReference>
<evidence type="ECO:0000256" key="1">
    <source>
        <dbReference type="SAM" id="MobiDB-lite"/>
    </source>
</evidence>
<feature type="region of interest" description="Disordered" evidence="1">
    <location>
        <begin position="1"/>
        <end position="20"/>
    </location>
</feature>
<dbReference type="RefSeq" id="WP_130344731.1">
    <property type="nucleotide sequence ID" value="NZ_SGWQ01000004.1"/>
</dbReference>